<dbReference type="InterPro" id="IPR042242">
    <property type="entry name" value="RecO_C"/>
</dbReference>
<reference evidence="10 11" key="1">
    <citation type="submission" date="2019-05" db="EMBL/GenBank/DDBJ databases">
        <title>OXA-830, a novel chromosomally encoded expanded-spectrum class D beta-lactamase in Aeromonas simiae.</title>
        <authorList>
            <person name="Zhou W."/>
            <person name="Chen Q."/>
        </authorList>
    </citation>
    <scope>NUCLEOTIDE SEQUENCE [LARGE SCALE GENOMIC DNA]</scope>
    <source>
        <strain evidence="10 11">A6</strain>
    </source>
</reference>
<dbReference type="GO" id="GO:0006302">
    <property type="term" value="P:double-strand break repair"/>
    <property type="evidence" value="ECO:0007669"/>
    <property type="project" value="TreeGrafter"/>
</dbReference>
<proteinExistence type="inferred from homology"/>
<dbReference type="InterPro" id="IPR022572">
    <property type="entry name" value="DNA_rep/recomb_RecO_N"/>
</dbReference>
<dbReference type="GO" id="GO:0006310">
    <property type="term" value="P:DNA recombination"/>
    <property type="evidence" value="ECO:0007669"/>
    <property type="project" value="UniProtKB-UniRule"/>
</dbReference>
<name>A0A5J6WZV0_9GAMM</name>
<evidence type="ECO:0000313" key="11">
    <source>
        <dbReference type="Proteomes" id="UP000594034"/>
    </source>
</evidence>
<dbReference type="InterPro" id="IPR037278">
    <property type="entry name" value="ARFGAP/RecO"/>
</dbReference>
<dbReference type="SUPFAM" id="SSF50249">
    <property type="entry name" value="Nucleic acid-binding proteins"/>
    <property type="match status" value="1"/>
</dbReference>
<keyword evidence="6 8" id="KW-0234">DNA repair</keyword>
<keyword evidence="4 8" id="KW-0227">DNA damage</keyword>
<dbReference type="AlphaFoldDB" id="A0A5J6WZV0"/>
<evidence type="ECO:0000256" key="5">
    <source>
        <dbReference type="ARBA" id="ARBA00023172"/>
    </source>
</evidence>
<evidence type="ECO:0000313" key="10">
    <source>
        <dbReference type="EMBL" id="QFI55617.1"/>
    </source>
</evidence>
<dbReference type="Gene3D" id="1.20.1440.120">
    <property type="entry name" value="Recombination protein O, C-terminal domain"/>
    <property type="match status" value="1"/>
</dbReference>
<comment type="similarity">
    <text evidence="2 8">Belongs to the RecO family.</text>
</comment>
<dbReference type="PANTHER" id="PTHR33991">
    <property type="entry name" value="DNA REPAIR PROTEIN RECO"/>
    <property type="match status" value="1"/>
</dbReference>
<keyword evidence="11" id="KW-1185">Reference proteome</keyword>
<comment type="function">
    <text evidence="1 8">Involved in DNA repair and RecF pathway recombination.</text>
</comment>
<dbReference type="GO" id="GO:0043590">
    <property type="term" value="C:bacterial nucleoid"/>
    <property type="evidence" value="ECO:0007669"/>
    <property type="project" value="TreeGrafter"/>
</dbReference>
<dbReference type="NCBIfam" id="TIGR00613">
    <property type="entry name" value="reco"/>
    <property type="match status" value="1"/>
</dbReference>
<feature type="domain" description="DNA replication/recombination mediator RecO N-terminal" evidence="9">
    <location>
        <begin position="15"/>
        <end position="84"/>
    </location>
</feature>
<accession>A0A5J6WZV0</accession>
<dbReference type="KEGG" id="asim:FE240_13510"/>
<dbReference type="EMBL" id="CP040449">
    <property type="protein sequence ID" value="QFI55617.1"/>
    <property type="molecule type" value="Genomic_DNA"/>
</dbReference>
<dbReference type="InterPro" id="IPR003717">
    <property type="entry name" value="RecO"/>
</dbReference>
<organism evidence="10 11">
    <name type="scientific">Aeromonas simiae</name>
    <dbReference type="NCBI Taxonomy" id="218936"/>
    <lineage>
        <taxon>Bacteria</taxon>
        <taxon>Pseudomonadati</taxon>
        <taxon>Pseudomonadota</taxon>
        <taxon>Gammaproteobacteria</taxon>
        <taxon>Aeromonadales</taxon>
        <taxon>Aeromonadaceae</taxon>
        <taxon>Aeromonas</taxon>
    </lineage>
</organism>
<dbReference type="Pfam" id="PF02565">
    <property type="entry name" value="RecO_C"/>
    <property type="match status" value="1"/>
</dbReference>
<evidence type="ECO:0000256" key="2">
    <source>
        <dbReference type="ARBA" id="ARBA00007452"/>
    </source>
</evidence>
<evidence type="ECO:0000256" key="1">
    <source>
        <dbReference type="ARBA" id="ARBA00003065"/>
    </source>
</evidence>
<keyword evidence="5 8" id="KW-0233">DNA recombination</keyword>
<dbReference type="Pfam" id="PF11967">
    <property type="entry name" value="RecO_N"/>
    <property type="match status" value="1"/>
</dbReference>
<evidence type="ECO:0000256" key="4">
    <source>
        <dbReference type="ARBA" id="ARBA00022763"/>
    </source>
</evidence>
<dbReference type="RefSeq" id="WP_193001638.1">
    <property type="nucleotide sequence ID" value="NZ_CP040449.1"/>
</dbReference>
<dbReference type="Proteomes" id="UP000594034">
    <property type="component" value="Chromosome"/>
</dbReference>
<dbReference type="PANTHER" id="PTHR33991:SF1">
    <property type="entry name" value="DNA REPAIR PROTEIN RECO"/>
    <property type="match status" value="1"/>
</dbReference>
<sequence length="247" mass="28031">MPLQPRQREGGDQVAAFVIHARPYRETSQLVEVFSAELGRLTLIAKGSRAARSPLKGMLQPFARLLLSWRGRGDLKTLTRAEPLGLPRRLTGDRLFYGLYLNELVYYLLESGSPFPDVFEAYAEALTLLVDTPVPELPLRRFEFLLLEALGYAVDFVTAADDDSPIRTDLLYGFERELGFVARERTPDPANLFLGAHLHAFAEHRFDSPAILQAAKRFSRLALQPYLGQRRLKSRELFLKRKVSSKE</sequence>
<dbReference type="Gene3D" id="2.40.50.140">
    <property type="entry name" value="Nucleic acid-binding proteins"/>
    <property type="match status" value="1"/>
</dbReference>
<dbReference type="InterPro" id="IPR012340">
    <property type="entry name" value="NA-bd_OB-fold"/>
</dbReference>
<gene>
    <name evidence="8 10" type="primary">recO</name>
    <name evidence="10" type="ORF">FE240_13510</name>
</gene>
<dbReference type="SUPFAM" id="SSF57863">
    <property type="entry name" value="ArfGap/RecO-like zinc finger"/>
    <property type="match status" value="1"/>
</dbReference>
<evidence type="ECO:0000256" key="6">
    <source>
        <dbReference type="ARBA" id="ARBA00023204"/>
    </source>
</evidence>
<evidence type="ECO:0000256" key="8">
    <source>
        <dbReference type="HAMAP-Rule" id="MF_00201"/>
    </source>
</evidence>
<evidence type="ECO:0000256" key="7">
    <source>
        <dbReference type="ARBA" id="ARBA00033409"/>
    </source>
</evidence>
<evidence type="ECO:0000259" key="9">
    <source>
        <dbReference type="Pfam" id="PF11967"/>
    </source>
</evidence>
<protein>
    <recommendedName>
        <fullName evidence="3 8">DNA repair protein RecO</fullName>
    </recommendedName>
    <alternativeName>
        <fullName evidence="7 8">Recombination protein O</fullName>
    </alternativeName>
</protein>
<evidence type="ECO:0000256" key="3">
    <source>
        <dbReference type="ARBA" id="ARBA00021310"/>
    </source>
</evidence>
<dbReference type="HAMAP" id="MF_00201">
    <property type="entry name" value="RecO"/>
    <property type="match status" value="1"/>
</dbReference>